<dbReference type="InterPro" id="IPR012341">
    <property type="entry name" value="6hp_glycosidase-like_sf"/>
</dbReference>
<dbReference type="Pfam" id="PF25788">
    <property type="entry name" value="Ig_Rha78A_N"/>
    <property type="match status" value="1"/>
</dbReference>
<evidence type="ECO:0000259" key="7">
    <source>
        <dbReference type="Pfam" id="PF17389"/>
    </source>
</evidence>
<dbReference type="Gene3D" id="1.50.10.10">
    <property type="match status" value="1"/>
</dbReference>
<dbReference type="SUPFAM" id="SSF48208">
    <property type="entry name" value="Six-hairpin glycosidases"/>
    <property type="match status" value="1"/>
</dbReference>
<proteinExistence type="predicted"/>
<evidence type="ECO:0000256" key="2">
    <source>
        <dbReference type="ARBA" id="ARBA00012652"/>
    </source>
</evidence>
<feature type="domain" description="Alpha-L-rhamnosidase C-terminal" evidence="8">
    <location>
        <begin position="1537"/>
        <end position="1602"/>
    </location>
</feature>
<dbReference type="InterPro" id="IPR035398">
    <property type="entry name" value="Bac_rhamnosid_C"/>
</dbReference>
<accession>A0ABQ0L1E7</accession>
<dbReference type="InterPro" id="IPR013783">
    <property type="entry name" value="Ig-like_fold"/>
</dbReference>
<protein>
    <recommendedName>
        <fullName evidence="2">alpha-L-rhamnosidase</fullName>
        <ecNumber evidence="2">3.2.1.40</ecNumber>
    </recommendedName>
</protein>
<dbReference type="Pfam" id="PF17389">
    <property type="entry name" value="Bac_rhamnosid6H"/>
    <property type="match status" value="1"/>
</dbReference>
<dbReference type="PANTHER" id="PTHR33307">
    <property type="entry name" value="ALPHA-RHAMNOSIDASE (EUROFUNG)"/>
    <property type="match status" value="1"/>
</dbReference>
<evidence type="ECO:0000256" key="4">
    <source>
        <dbReference type="SAM" id="MobiDB-lite"/>
    </source>
</evidence>
<feature type="region of interest" description="Disordered" evidence="4">
    <location>
        <begin position="180"/>
        <end position="243"/>
    </location>
</feature>
<dbReference type="Pfam" id="PF05592">
    <property type="entry name" value="Bac_rhamnosid"/>
    <property type="match status" value="1"/>
</dbReference>
<feature type="region of interest" description="Disordered" evidence="4">
    <location>
        <begin position="1340"/>
        <end position="1361"/>
    </location>
</feature>
<dbReference type="Pfam" id="PF17390">
    <property type="entry name" value="Bac_rhamnosid_C"/>
    <property type="match status" value="1"/>
</dbReference>
<evidence type="ECO:0000256" key="3">
    <source>
        <dbReference type="ARBA" id="ARBA00022801"/>
    </source>
</evidence>
<comment type="catalytic activity">
    <reaction evidence="1">
        <text>Hydrolysis of terminal non-reducing alpha-L-rhamnose residues in alpha-L-rhamnosides.</text>
        <dbReference type="EC" id="3.2.1.40"/>
    </reaction>
</comment>
<dbReference type="Proteomes" id="UP000815677">
    <property type="component" value="Unassembled WGS sequence"/>
</dbReference>
<gene>
    <name evidence="9" type="ORF">MCHLO_02440</name>
</gene>
<keyword evidence="3" id="KW-0378">Hydrolase</keyword>
<dbReference type="Pfam" id="PF08531">
    <property type="entry name" value="Bac_rhamnosid_N"/>
    <property type="match status" value="1"/>
</dbReference>
<feature type="domain" description="Alpha-L-rhamnosidase concanavalin-like" evidence="5">
    <location>
        <begin position="1088"/>
        <end position="1192"/>
    </location>
</feature>
<dbReference type="EMBL" id="DF840271">
    <property type="protein sequence ID" value="GAT44832.1"/>
    <property type="molecule type" value="Genomic_DNA"/>
</dbReference>
<dbReference type="InterPro" id="IPR008902">
    <property type="entry name" value="Rhamnosid_concanavalin"/>
</dbReference>
<evidence type="ECO:0000313" key="9">
    <source>
        <dbReference type="EMBL" id="GAT44832.1"/>
    </source>
</evidence>
<feature type="compositionally biased region" description="Polar residues" evidence="4">
    <location>
        <begin position="201"/>
        <end position="212"/>
    </location>
</feature>
<evidence type="ECO:0000259" key="6">
    <source>
        <dbReference type="Pfam" id="PF08531"/>
    </source>
</evidence>
<dbReference type="InterPro" id="IPR013737">
    <property type="entry name" value="Bac_rhamnosid_N"/>
</dbReference>
<sequence>MMELECRHGLGYSRASEDDEQGSEADASANASGSHLLAGESDGRGDSPAENVIGHSNSDNDHSLSESPVHSNDVFRGPNVAENDQAGQSRALVRILHARGWSESRIVVQTSLSGSVVSEAIRNIGAGGARDDISLDDMVVDPDILRKMISSEWSARPSASLSSMEAQTGQVASPGQILSEQLGEPHGHRSLPTGLAAGPSKDSTGTRQSKSHSVVEVSRSPRPEVRDSGVGAVGNRRKAAAARAVEPGRLPEIAPRPWPSPLAITDQRDSGGYSVVPPNLPPLHDFLAHINDNVDLSSYEAVLRANGVKTVQHLKDVSKWPNGEGALGRLFRGILEDGSGFDGPGLTGGNGRGAERNPVLLTMQLLGFAALWGGLLFGAVNAQITLSSLLVENQAEPLGIDVSPRFSWVISSPARAVAQTSYQLTVSTGGAVVWNSGAVNSSNPYLAPYNGPALTSDTLYDWTVAVHSSAGSASAQSTFSTGFLAQSDWGTSVWIGKNTTVVPQTLINAFTGASWIWTPSPGQTAPNAPPETIALRLTYDVPNGKAAANATVLATADDLFTLWANGVLVGSSPNEVDVWKQAQIFTDVPLNHSTSVIFAIEAVNRPDVSTGGAGPAGVLFAALITFTDGSSTIVSSSTSTSATTGAWKATTSIPADFQSPSTSDASWAAPISLGTYGVSPWDTSVVVDLPATPIPSLTNANWIWDTSSAASNAAPGDVAFRRTVPISTANKTAESIQVVITGDDLFVLWVNGVEVGAATNESNIWQQASTISVPLTAGTTTAPITVNGAEEVVFAVQVTNLPDVNSGGDSPAGLLFSALVLYSDGSQDAIVSDGNWFTLGAPLPDNWQAPTFDDASWAAASVLGLYGIGPWNTGVSIPNPLGEHPAPLLRKQFTLSGASSSKKISQARVFYAAGGYTAIDLNGKPISDRVMTPGFTKYDTRMQYVVVDVLSLLNTGNAANVLGAELGRSHYGVTQGNVWNWNEAPWHGEPVLRLVLSVVYSDGSRERVVSDGTWTNIEGPTRLDDVFGGENYDASYEIPGWNLVGFDDSQWNNALVAAAPKGTLVHARQPPTRVIETLTPVNITEPIPGQYVAAFERVVSGWVKLSVSGAKGSLVEIHYGEKLNPDGTVVYQDLYFYYANNFQTDRYWLAGTGEAETFEPKFSYKGYQYIQILGWPGSSPPTPADILGQVVHDDLQTGGDFTCSVDLLNEMHLAVVRTMLNNIHSIPTDCPTYEKNGWTGDAQLATEMFLMNFVSQELLAKYATDVNDTLAAGNGPPAVISPDSGWGANNQADPWHAALVLIPAWIYSYRGDERVLSDNYPGMKSYIEFELGRSPGGIATTSLGDWDTPETSPLGGNPPEDPRVPATAYLYHMLDVMFGVATTLGNTADAATFASQAASVKSAFNNAFFNASLGYYVGVGDDGYRQSHNLLSLAYNLTTSAASAQVVANSVVNDVNTRGTHLNTGALSTKEILPMLTTYGHGDVALAVAEQTTFPSWGYWIVNGATTTWEHWLLTARSHDHMFLGTYDDWLYKYVLGIQMTSTAFRTVSVAPAFTASIPSASGWLLTPFGNLTVSYTTQGSALSLDVTLPVGVSATVSFASGSSLKEGGKPVSQVHGIQVLPHSSSATSLCATSTTMLQLGSETWLAILRELPKNTLTELSLVNRAFAALCRHILFVEYDFHPYYMEPYGDDDEPLLPEPQEIQRFRERIGFWASEPIAPLVRRCRVSPWSHQEKCTFVASTEPYVLMSAFFSQLPKLTKLAHLTLSNTKLPSADMFALCELPSLGSLVVRRVEVLPGEEAQHAAKLHVKSFALEDAHEDRFGLRQWLPLLHPSSVQDLSLQCDVQNVLKLIPDFPSTKNLQFRMKLADSTAIKDAVTFLRHFPALVTVKLTQGSVAGTGRRLSSNYNKFILETPTLASALIPFQLVPALLQPTGPAALADLSIGQCSAKLFQAILKKCSVGEGIRRFSVQFVETVGGKGEEDDFGNVKLKASSVTIAVLGASLAFFPNLTTLDIRINSTIEPCCETNDLPIKIFNKLPTMTDLPPRMQTFIVRWVFSYDNPSDCEPIHNASKDSLVFIRTQLVDRYSSLRYLMLDGDMFLYRWTRNIKTGLVLEKWCDEFDGGIEAVRREVVELHGLSARPLES</sequence>
<dbReference type="InterPro" id="IPR035396">
    <property type="entry name" value="Bac_rhamnosid6H"/>
</dbReference>
<dbReference type="PANTHER" id="PTHR33307:SF6">
    <property type="entry name" value="ALPHA-RHAMNOSIDASE (EUROFUNG)-RELATED"/>
    <property type="match status" value="1"/>
</dbReference>
<dbReference type="InterPro" id="IPR008928">
    <property type="entry name" value="6-hairpin_glycosidase_sf"/>
</dbReference>
<organism evidence="9 10">
    <name type="scientific">Mycena chlorophos</name>
    <name type="common">Agaric fungus</name>
    <name type="synonym">Agaricus chlorophos</name>
    <dbReference type="NCBI Taxonomy" id="658473"/>
    <lineage>
        <taxon>Eukaryota</taxon>
        <taxon>Fungi</taxon>
        <taxon>Dikarya</taxon>
        <taxon>Basidiomycota</taxon>
        <taxon>Agaricomycotina</taxon>
        <taxon>Agaricomycetes</taxon>
        <taxon>Agaricomycetidae</taxon>
        <taxon>Agaricales</taxon>
        <taxon>Marasmiineae</taxon>
        <taxon>Mycenaceae</taxon>
        <taxon>Mycena</taxon>
    </lineage>
</organism>
<dbReference type="EC" id="3.2.1.40" evidence="2"/>
<feature type="domain" description="Bacterial alpha-L-rhamnosidase N-terminal" evidence="6">
    <location>
        <begin position="902"/>
        <end position="1076"/>
    </location>
</feature>
<name>A0ABQ0L1E7_MYCCL</name>
<evidence type="ECO:0000313" key="10">
    <source>
        <dbReference type="Proteomes" id="UP000815677"/>
    </source>
</evidence>
<feature type="domain" description="Alpha-L-rhamnosidase six-hairpin glycosidase" evidence="7">
    <location>
        <begin position="1199"/>
        <end position="1535"/>
    </location>
</feature>
<dbReference type="Gene3D" id="2.60.120.260">
    <property type="entry name" value="Galactose-binding domain-like"/>
    <property type="match status" value="4"/>
</dbReference>
<dbReference type="Gene3D" id="2.60.420.10">
    <property type="entry name" value="Maltose phosphorylase, domain 3"/>
    <property type="match status" value="1"/>
</dbReference>
<dbReference type="InterPro" id="IPR016007">
    <property type="entry name" value="Alpha_rhamnosid"/>
</dbReference>
<evidence type="ECO:0000259" key="8">
    <source>
        <dbReference type="Pfam" id="PF17390"/>
    </source>
</evidence>
<reference evidence="9" key="1">
    <citation type="submission" date="2014-09" db="EMBL/GenBank/DDBJ databases">
        <title>Genome sequence of the luminous mushroom Mycena chlorophos for searching fungal bioluminescence genes.</title>
        <authorList>
            <person name="Tanaka Y."/>
            <person name="Kasuga D."/>
            <person name="Oba Y."/>
            <person name="Hase S."/>
            <person name="Sato K."/>
            <person name="Oba Y."/>
            <person name="Sakakibara Y."/>
        </authorList>
    </citation>
    <scope>NUCLEOTIDE SEQUENCE</scope>
</reference>
<feature type="region of interest" description="Disordered" evidence="4">
    <location>
        <begin position="1"/>
        <end position="83"/>
    </location>
</feature>
<evidence type="ECO:0000259" key="5">
    <source>
        <dbReference type="Pfam" id="PF05592"/>
    </source>
</evidence>
<evidence type="ECO:0000256" key="1">
    <source>
        <dbReference type="ARBA" id="ARBA00001445"/>
    </source>
</evidence>
<dbReference type="Gene3D" id="2.60.40.10">
    <property type="entry name" value="Immunoglobulins"/>
    <property type="match status" value="1"/>
</dbReference>
<keyword evidence="10" id="KW-1185">Reference proteome</keyword>